<dbReference type="EMBL" id="LAZR01000575">
    <property type="protein sequence ID" value="KKN63898.1"/>
    <property type="molecule type" value="Genomic_DNA"/>
</dbReference>
<evidence type="ECO:0000313" key="1">
    <source>
        <dbReference type="EMBL" id="KKN63898.1"/>
    </source>
</evidence>
<accession>A0A0F9VDN3</accession>
<evidence type="ECO:0008006" key="2">
    <source>
        <dbReference type="Google" id="ProtNLM"/>
    </source>
</evidence>
<reference evidence="1" key="1">
    <citation type="journal article" date="2015" name="Nature">
        <title>Complex archaea that bridge the gap between prokaryotes and eukaryotes.</title>
        <authorList>
            <person name="Spang A."/>
            <person name="Saw J.H."/>
            <person name="Jorgensen S.L."/>
            <person name="Zaremba-Niedzwiedzka K."/>
            <person name="Martijn J."/>
            <person name="Lind A.E."/>
            <person name="van Eijk R."/>
            <person name="Schleper C."/>
            <person name="Guy L."/>
            <person name="Ettema T.J."/>
        </authorList>
    </citation>
    <scope>NUCLEOTIDE SEQUENCE</scope>
</reference>
<gene>
    <name evidence="1" type="ORF">LCGC14_0497210</name>
</gene>
<organism evidence="1">
    <name type="scientific">marine sediment metagenome</name>
    <dbReference type="NCBI Taxonomy" id="412755"/>
    <lineage>
        <taxon>unclassified sequences</taxon>
        <taxon>metagenomes</taxon>
        <taxon>ecological metagenomes</taxon>
    </lineage>
</organism>
<protein>
    <recommendedName>
        <fullName evidence="2">Cthe-2314-like HEPN domain-containing protein</fullName>
    </recommendedName>
</protein>
<proteinExistence type="predicted"/>
<name>A0A0F9VDN3_9ZZZZ</name>
<comment type="caution">
    <text evidence="1">The sequence shown here is derived from an EMBL/GenBank/DDBJ whole genome shotgun (WGS) entry which is preliminary data.</text>
</comment>
<sequence length="258" mass="29299">MPYFAEEDLCRMRDERETVERRSDDLMSEFVLRSYTTSEGREYAVNGIARRLQTIARCIDRIHALIPPETEMVPAADDMADVTIFVQAHVFNVFGLTENLALLWVHEKGVCKPNGGSIGRNLIGLTDKCMDVRASFPADLQAYLGSLDPWFEYLTGYRHSLGHRVPLYVPPYSIDPDDLPLYHDLGRRMQLAARDGDIKGYGRLQSEQISKAFFRPWMKHSLDDPTPPIIFHAQVLADFATVEQLSQNTLKAIDGKPI</sequence>
<dbReference type="AlphaFoldDB" id="A0A0F9VDN3"/>